<evidence type="ECO:0000256" key="8">
    <source>
        <dbReference type="ARBA" id="ARBA00022833"/>
    </source>
</evidence>
<keyword evidence="14" id="KW-1185">Reference proteome</keyword>
<evidence type="ECO:0000313" key="13">
    <source>
        <dbReference type="EMBL" id="RWS25150.1"/>
    </source>
</evidence>
<dbReference type="InterPro" id="IPR032466">
    <property type="entry name" value="Metal_Hydrolase"/>
</dbReference>
<evidence type="ECO:0000256" key="1">
    <source>
        <dbReference type="ARBA" id="ARBA00005079"/>
    </source>
</evidence>
<dbReference type="STRING" id="299467.A0A443SCC8"/>
<dbReference type="VEuPathDB" id="VectorBase:LDEU006890"/>
<dbReference type="InterPro" id="IPR032465">
    <property type="entry name" value="ACMSD"/>
</dbReference>
<comment type="caution">
    <text evidence="13">The sequence shown here is derived from an EMBL/GenBank/DDBJ whole genome shotgun (WGS) entry which is preliminary data.</text>
</comment>
<keyword evidence="7 11" id="KW-0210">Decarboxylase</keyword>
<keyword evidence="8" id="KW-0862">Zinc</keyword>
<comment type="subunit">
    <text evidence="3 11">Monomer.</text>
</comment>
<evidence type="ECO:0000256" key="6">
    <source>
        <dbReference type="ARBA" id="ARBA00022723"/>
    </source>
</evidence>
<accession>A0A443SCC8</accession>
<sequence>MKIDFHAHILPETLPDMKKKSGYSGWINIKHLNNKEAVMVKDSGETFRAIDAKLWSVPSRLKIMQESGVDVQVLSTVPIMFNYWAKAEDTEYLCRHLNDHLASVIRNNEKHFVGLGTIPLQDTNLAVNEMRRLKSELKLSGVILGTNIGEVNLEDKRFDAIYRTAQELSLPLFVHPIADAQKGRLEKFMLPYLVGMPTDTTIAICSMICGGVFERFPNLRVCFAHGGGMFPYTVGRINRGFHTYPKSFQKENAFPPTEYLGRIYVDSLLHSTDSILLAKN</sequence>
<dbReference type="SUPFAM" id="SSF51556">
    <property type="entry name" value="Metallo-dependent hydrolases"/>
    <property type="match status" value="1"/>
</dbReference>
<evidence type="ECO:0000256" key="3">
    <source>
        <dbReference type="ARBA" id="ARBA00011245"/>
    </source>
</evidence>
<organism evidence="13 14">
    <name type="scientific">Leptotrombidium deliense</name>
    <dbReference type="NCBI Taxonomy" id="299467"/>
    <lineage>
        <taxon>Eukaryota</taxon>
        <taxon>Metazoa</taxon>
        <taxon>Ecdysozoa</taxon>
        <taxon>Arthropoda</taxon>
        <taxon>Chelicerata</taxon>
        <taxon>Arachnida</taxon>
        <taxon>Acari</taxon>
        <taxon>Acariformes</taxon>
        <taxon>Trombidiformes</taxon>
        <taxon>Prostigmata</taxon>
        <taxon>Anystina</taxon>
        <taxon>Parasitengona</taxon>
        <taxon>Trombiculoidea</taxon>
        <taxon>Trombiculidae</taxon>
        <taxon>Leptotrombidium</taxon>
    </lineage>
</organism>
<gene>
    <name evidence="13" type="ORF">B4U80_06657</name>
</gene>
<evidence type="ECO:0000256" key="2">
    <source>
        <dbReference type="ARBA" id="ARBA00005871"/>
    </source>
</evidence>
<protein>
    <recommendedName>
        <fullName evidence="5 11">2-amino-3-carboxymuconate-6-semialdehyde decarboxylase</fullName>
        <ecNumber evidence="4 11">4.1.1.45</ecNumber>
    </recommendedName>
    <alternativeName>
        <fullName evidence="10 11">Picolinate carboxylase</fullName>
    </alternativeName>
</protein>
<comment type="function">
    <text evidence="11">Converts alpha-amino-beta-carboxymuconate-epsilon-semialdehyde (ACMS) to alpha-aminomuconate semialdehyde (AMS).</text>
</comment>
<evidence type="ECO:0000256" key="7">
    <source>
        <dbReference type="ARBA" id="ARBA00022793"/>
    </source>
</evidence>
<dbReference type="GO" id="GO:0016787">
    <property type="term" value="F:hydrolase activity"/>
    <property type="evidence" value="ECO:0007669"/>
    <property type="project" value="InterPro"/>
</dbReference>
<dbReference type="GO" id="GO:1904985">
    <property type="term" value="P:negative regulation of quinolinate biosynthetic process"/>
    <property type="evidence" value="ECO:0007669"/>
    <property type="project" value="UniProtKB-UniRule"/>
</dbReference>
<feature type="domain" description="Amidohydrolase-related" evidence="12">
    <location>
        <begin position="3"/>
        <end position="229"/>
    </location>
</feature>
<evidence type="ECO:0000256" key="10">
    <source>
        <dbReference type="ARBA" id="ARBA00031120"/>
    </source>
</evidence>
<proteinExistence type="inferred from homology"/>
<evidence type="ECO:0000256" key="9">
    <source>
        <dbReference type="ARBA" id="ARBA00023239"/>
    </source>
</evidence>
<keyword evidence="6" id="KW-0479">Metal-binding</keyword>
<dbReference type="PANTHER" id="PTHR21240">
    <property type="entry name" value="2-AMINO-3-CARBOXYLMUCONATE-6-SEMIALDEHYDE DECARBOXYLASE"/>
    <property type="match status" value="1"/>
</dbReference>
<dbReference type="GO" id="GO:0005829">
    <property type="term" value="C:cytosol"/>
    <property type="evidence" value="ECO:0007669"/>
    <property type="project" value="UniProtKB-UniRule"/>
</dbReference>
<comment type="catalytic activity">
    <reaction evidence="11">
        <text>2-amino-3-carboxymuconate 6-semialdehyde + H(+) = 2-aminomuconate 6-semialdehyde + CO2</text>
        <dbReference type="Rhea" id="RHEA:16557"/>
        <dbReference type="ChEBI" id="CHEBI:15378"/>
        <dbReference type="ChEBI" id="CHEBI:16526"/>
        <dbReference type="ChEBI" id="CHEBI:77634"/>
        <dbReference type="ChEBI" id="CHEBI:77803"/>
        <dbReference type="EC" id="4.1.1.45"/>
    </reaction>
</comment>
<dbReference type="Pfam" id="PF04909">
    <property type="entry name" value="Amidohydro_2"/>
    <property type="match status" value="1"/>
</dbReference>
<reference evidence="13 14" key="1">
    <citation type="journal article" date="2018" name="Gigascience">
        <title>Genomes of trombidid mites reveal novel predicted allergens and laterally-transferred genes associated with secondary metabolism.</title>
        <authorList>
            <person name="Dong X."/>
            <person name="Chaisiri K."/>
            <person name="Xia D."/>
            <person name="Armstrong S.D."/>
            <person name="Fang Y."/>
            <person name="Donnelly M.J."/>
            <person name="Kadowaki T."/>
            <person name="McGarry J.W."/>
            <person name="Darby A.C."/>
            <person name="Makepeace B.L."/>
        </authorList>
    </citation>
    <scope>NUCLEOTIDE SEQUENCE [LARGE SCALE GENOMIC DNA]</scope>
    <source>
        <strain evidence="13">UoL-UT</strain>
    </source>
</reference>
<dbReference type="GO" id="GO:0019748">
    <property type="term" value="P:secondary metabolic process"/>
    <property type="evidence" value="ECO:0007669"/>
    <property type="project" value="TreeGrafter"/>
</dbReference>
<dbReference type="EMBL" id="NCKV01004010">
    <property type="protein sequence ID" value="RWS25150.1"/>
    <property type="molecule type" value="Genomic_DNA"/>
</dbReference>
<dbReference type="InterPro" id="IPR006680">
    <property type="entry name" value="Amidohydro-rel"/>
</dbReference>
<evidence type="ECO:0000256" key="4">
    <source>
        <dbReference type="ARBA" id="ARBA00012365"/>
    </source>
</evidence>
<dbReference type="Gene3D" id="3.20.20.140">
    <property type="entry name" value="Metal-dependent hydrolases"/>
    <property type="match status" value="1"/>
</dbReference>
<name>A0A443SCC8_9ACAR</name>
<dbReference type="GO" id="GO:0001760">
    <property type="term" value="F:aminocarboxymuconate-semialdehyde decarboxylase activity"/>
    <property type="evidence" value="ECO:0007669"/>
    <property type="project" value="UniProtKB-UniRule"/>
</dbReference>
<dbReference type="UniPathway" id="UPA00270"/>
<evidence type="ECO:0000313" key="14">
    <source>
        <dbReference type="Proteomes" id="UP000288716"/>
    </source>
</evidence>
<keyword evidence="9 11" id="KW-0456">Lyase</keyword>
<evidence type="ECO:0000256" key="5">
    <source>
        <dbReference type="ARBA" id="ARBA00021214"/>
    </source>
</evidence>
<dbReference type="AlphaFoldDB" id="A0A443SCC8"/>
<dbReference type="GO" id="GO:0046872">
    <property type="term" value="F:metal ion binding"/>
    <property type="evidence" value="ECO:0007669"/>
    <property type="project" value="UniProtKB-KW"/>
</dbReference>
<feature type="non-terminal residue" evidence="13">
    <location>
        <position position="280"/>
    </location>
</feature>
<evidence type="ECO:0000259" key="12">
    <source>
        <dbReference type="Pfam" id="PF04909"/>
    </source>
</evidence>
<dbReference type="Proteomes" id="UP000288716">
    <property type="component" value="Unassembled WGS sequence"/>
</dbReference>
<comment type="pathway">
    <text evidence="1 11">Secondary metabolite metabolism; quinolate metabolism.</text>
</comment>
<dbReference type="EC" id="4.1.1.45" evidence="4 11"/>
<dbReference type="OrthoDB" id="191270at2759"/>
<evidence type="ECO:0000256" key="11">
    <source>
        <dbReference type="RuleBase" id="RU366045"/>
    </source>
</evidence>
<comment type="similarity">
    <text evidence="2">Belongs to the metallo-dependent hydrolases superfamily. ACMSD family.</text>
</comment>
<dbReference type="PANTHER" id="PTHR21240:SF27">
    <property type="entry name" value="2-AMINO-3-CARBOXYMUCONATE-6-SEMIALDEHYDE DECARBOXYLASE"/>
    <property type="match status" value="1"/>
</dbReference>